<comment type="caution">
    <text evidence="1">The sequence shown here is derived from an EMBL/GenBank/DDBJ whole genome shotgun (WGS) entry which is preliminary data.</text>
</comment>
<keyword evidence="2" id="KW-1185">Reference proteome</keyword>
<organism evidence="1 2">
    <name type="scientific">Podospora aff. communis PSN243</name>
    <dbReference type="NCBI Taxonomy" id="3040156"/>
    <lineage>
        <taxon>Eukaryota</taxon>
        <taxon>Fungi</taxon>
        <taxon>Dikarya</taxon>
        <taxon>Ascomycota</taxon>
        <taxon>Pezizomycotina</taxon>
        <taxon>Sordariomycetes</taxon>
        <taxon>Sordariomycetidae</taxon>
        <taxon>Sordariales</taxon>
        <taxon>Podosporaceae</taxon>
        <taxon>Podospora</taxon>
    </lineage>
</organism>
<dbReference type="EMBL" id="MU865938">
    <property type="protein sequence ID" value="KAK4449237.1"/>
    <property type="molecule type" value="Genomic_DNA"/>
</dbReference>
<name>A0AAV9GM25_9PEZI</name>
<evidence type="ECO:0000313" key="1">
    <source>
        <dbReference type="EMBL" id="KAK4449237.1"/>
    </source>
</evidence>
<reference evidence="1" key="2">
    <citation type="submission" date="2023-05" db="EMBL/GenBank/DDBJ databases">
        <authorList>
            <consortium name="Lawrence Berkeley National Laboratory"/>
            <person name="Steindorff A."/>
            <person name="Hensen N."/>
            <person name="Bonometti L."/>
            <person name="Westerberg I."/>
            <person name="Brannstrom I.O."/>
            <person name="Guillou S."/>
            <person name="Cros-Aarteil S."/>
            <person name="Calhoun S."/>
            <person name="Haridas S."/>
            <person name="Kuo A."/>
            <person name="Mondo S."/>
            <person name="Pangilinan J."/>
            <person name="Riley R."/>
            <person name="Labutti K."/>
            <person name="Andreopoulos B."/>
            <person name="Lipzen A."/>
            <person name="Chen C."/>
            <person name="Yanf M."/>
            <person name="Daum C."/>
            <person name="Ng V."/>
            <person name="Clum A."/>
            <person name="Ohm R."/>
            <person name="Martin F."/>
            <person name="Silar P."/>
            <person name="Natvig D."/>
            <person name="Lalanne C."/>
            <person name="Gautier V."/>
            <person name="Ament-Velasquez S.L."/>
            <person name="Kruys A."/>
            <person name="Hutchinson M.I."/>
            <person name="Powell A.J."/>
            <person name="Barry K."/>
            <person name="Miller A.N."/>
            <person name="Grigoriev I.V."/>
            <person name="Debuchy R."/>
            <person name="Gladieux P."/>
            <person name="Thoren M.H."/>
            <person name="Johannesson H."/>
        </authorList>
    </citation>
    <scope>NUCLEOTIDE SEQUENCE</scope>
    <source>
        <strain evidence="1">PSN243</strain>
    </source>
</reference>
<dbReference type="AlphaFoldDB" id="A0AAV9GM25"/>
<proteinExistence type="predicted"/>
<evidence type="ECO:0000313" key="2">
    <source>
        <dbReference type="Proteomes" id="UP001321760"/>
    </source>
</evidence>
<protein>
    <submittedName>
        <fullName evidence="1">Uncharacterized protein</fullName>
    </submittedName>
</protein>
<gene>
    <name evidence="1" type="ORF">QBC34DRAFT_94174</name>
</gene>
<reference evidence="1" key="1">
    <citation type="journal article" date="2023" name="Mol. Phylogenet. Evol.">
        <title>Genome-scale phylogeny and comparative genomics of the fungal order Sordariales.</title>
        <authorList>
            <person name="Hensen N."/>
            <person name="Bonometti L."/>
            <person name="Westerberg I."/>
            <person name="Brannstrom I.O."/>
            <person name="Guillou S."/>
            <person name="Cros-Aarteil S."/>
            <person name="Calhoun S."/>
            <person name="Haridas S."/>
            <person name="Kuo A."/>
            <person name="Mondo S."/>
            <person name="Pangilinan J."/>
            <person name="Riley R."/>
            <person name="LaButti K."/>
            <person name="Andreopoulos B."/>
            <person name="Lipzen A."/>
            <person name="Chen C."/>
            <person name="Yan M."/>
            <person name="Daum C."/>
            <person name="Ng V."/>
            <person name="Clum A."/>
            <person name="Steindorff A."/>
            <person name="Ohm R.A."/>
            <person name="Martin F."/>
            <person name="Silar P."/>
            <person name="Natvig D.O."/>
            <person name="Lalanne C."/>
            <person name="Gautier V."/>
            <person name="Ament-Velasquez S.L."/>
            <person name="Kruys A."/>
            <person name="Hutchinson M.I."/>
            <person name="Powell A.J."/>
            <person name="Barry K."/>
            <person name="Miller A.N."/>
            <person name="Grigoriev I.V."/>
            <person name="Debuchy R."/>
            <person name="Gladieux P."/>
            <person name="Hiltunen Thoren M."/>
            <person name="Johannesson H."/>
        </authorList>
    </citation>
    <scope>NUCLEOTIDE SEQUENCE</scope>
    <source>
        <strain evidence="1">PSN243</strain>
    </source>
</reference>
<sequence>MPSVTICGIETSARGTRCNNNDRQSFIETSASLSVAPGWKGLGELLTQRLDFYRRPAGVKPRTKGKRLSRISTPNKIRQLPLAIPLCPRKLCRDLQRCGSAHQRARIDIAQVLAAMPACDDVVSTISPGRSSLDPPPNRVADMIGMAWMVFLYRSPVRHGFVSPVPCAERVPPVEHSQFTLGQHPFVSPCQGSSLIALASVLCGCACPRVAAAAFWRRNLIHFFYSRPRSHPSGGRKTLPCRSYLAEHFSPPITHPRRPPVSRHPVRGTVCA</sequence>
<dbReference type="Proteomes" id="UP001321760">
    <property type="component" value="Unassembled WGS sequence"/>
</dbReference>
<accession>A0AAV9GM25</accession>